<keyword evidence="4 7" id="KW-1133">Transmembrane helix</keyword>
<dbReference type="AlphaFoldDB" id="A0A9D2GNZ0"/>
<accession>A0A9D2GNZ0</accession>
<keyword evidence="2" id="KW-1003">Cell membrane</keyword>
<comment type="similarity">
    <text evidence="6">Belongs to the ABC-4 integral membrane protein family.</text>
</comment>
<dbReference type="InterPro" id="IPR003838">
    <property type="entry name" value="ABC3_permease_C"/>
</dbReference>
<gene>
    <name evidence="9" type="ORF">IAC04_03605</name>
</gene>
<dbReference type="Pfam" id="PF02687">
    <property type="entry name" value="FtsX"/>
    <property type="match status" value="1"/>
</dbReference>
<dbReference type="InterPro" id="IPR050250">
    <property type="entry name" value="Macrolide_Exporter_MacB"/>
</dbReference>
<evidence type="ECO:0000313" key="10">
    <source>
        <dbReference type="Proteomes" id="UP000824115"/>
    </source>
</evidence>
<comment type="caution">
    <text evidence="9">The sequence shown here is derived from an EMBL/GenBank/DDBJ whole genome shotgun (WGS) entry which is preliminary data.</text>
</comment>
<dbReference type="Proteomes" id="UP000824115">
    <property type="component" value="Unassembled WGS sequence"/>
</dbReference>
<feature type="domain" description="ABC3 transporter permease C-terminal" evidence="8">
    <location>
        <begin position="113"/>
        <end position="231"/>
    </location>
</feature>
<proteinExistence type="inferred from homology"/>
<evidence type="ECO:0000256" key="2">
    <source>
        <dbReference type="ARBA" id="ARBA00022475"/>
    </source>
</evidence>
<dbReference type="GO" id="GO:0022857">
    <property type="term" value="F:transmembrane transporter activity"/>
    <property type="evidence" value="ECO:0007669"/>
    <property type="project" value="TreeGrafter"/>
</dbReference>
<evidence type="ECO:0000259" key="8">
    <source>
        <dbReference type="Pfam" id="PF02687"/>
    </source>
</evidence>
<evidence type="ECO:0000256" key="5">
    <source>
        <dbReference type="ARBA" id="ARBA00023136"/>
    </source>
</evidence>
<evidence type="ECO:0000313" key="9">
    <source>
        <dbReference type="EMBL" id="HIZ85557.1"/>
    </source>
</evidence>
<dbReference type="PANTHER" id="PTHR30572:SF4">
    <property type="entry name" value="ABC TRANSPORTER PERMEASE YTRF"/>
    <property type="match status" value="1"/>
</dbReference>
<dbReference type="GO" id="GO:0005886">
    <property type="term" value="C:plasma membrane"/>
    <property type="evidence" value="ECO:0007669"/>
    <property type="project" value="UniProtKB-SubCell"/>
</dbReference>
<reference evidence="9" key="2">
    <citation type="submission" date="2021-04" db="EMBL/GenBank/DDBJ databases">
        <authorList>
            <person name="Gilroy R."/>
        </authorList>
    </citation>
    <scope>NUCLEOTIDE SEQUENCE</scope>
    <source>
        <strain evidence="9">Gambia16-554</strain>
    </source>
</reference>
<feature type="transmembrane region" description="Helical" evidence="7">
    <location>
        <begin position="108"/>
        <end position="131"/>
    </location>
</feature>
<evidence type="ECO:0000256" key="7">
    <source>
        <dbReference type="SAM" id="Phobius"/>
    </source>
</evidence>
<sequence>GENPVGKQFGDAAQLGGSWRVSGVIEPVKIIKDQEYRSFVMFANADITKDQNEIEPVWCFRLRPGVDEDAFIADASRTWKEQMRYGNYRVGSILSLDDTLRRETVDNFTWQALFIFLLICMLIGVASFAWLRTRERRGEIGVRRAMGGTAGSVMLTLLCEVWSLYAVSLLTGLLLVINTIVIGKIDFCSSGMYIGFVSQPIVDSLPLIFEPVPHFLVVAGIAALILLAAVTLSTIVPVAGALKESPADVLKDE</sequence>
<evidence type="ECO:0000256" key="4">
    <source>
        <dbReference type="ARBA" id="ARBA00022989"/>
    </source>
</evidence>
<feature type="transmembrane region" description="Helical" evidence="7">
    <location>
        <begin position="152"/>
        <end position="177"/>
    </location>
</feature>
<evidence type="ECO:0000256" key="6">
    <source>
        <dbReference type="ARBA" id="ARBA00038076"/>
    </source>
</evidence>
<dbReference type="PANTHER" id="PTHR30572">
    <property type="entry name" value="MEMBRANE COMPONENT OF TRANSPORTER-RELATED"/>
    <property type="match status" value="1"/>
</dbReference>
<comment type="subcellular location">
    <subcellularLocation>
        <location evidence="1">Cell membrane</location>
        <topology evidence="1">Multi-pass membrane protein</topology>
    </subcellularLocation>
</comment>
<feature type="transmembrane region" description="Helical" evidence="7">
    <location>
        <begin position="215"/>
        <end position="242"/>
    </location>
</feature>
<protein>
    <submittedName>
        <fullName evidence="9">FtsX-like permease family protein</fullName>
    </submittedName>
</protein>
<keyword evidence="3 7" id="KW-0812">Transmembrane</keyword>
<keyword evidence="5 7" id="KW-0472">Membrane</keyword>
<reference evidence="9" key="1">
    <citation type="journal article" date="2021" name="PeerJ">
        <title>Extensive microbial diversity within the chicken gut microbiome revealed by metagenomics and culture.</title>
        <authorList>
            <person name="Gilroy R."/>
            <person name="Ravi A."/>
            <person name="Getino M."/>
            <person name="Pursley I."/>
            <person name="Horton D.L."/>
            <person name="Alikhan N.F."/>
            <person name="Baker D."/>
            <person name="Gharbi K."/>
            <person name="Hall N."/>
            <person name="Watson M."/>
            <person name="Adriaenssens E.M."/>
            <person name="Foster-Nyarko E."/>
            <person name="Jarju S."/>
            <person name="Secka A."/>
            <person name="Antonio M."/>
            <person name="Oren A."/>
            <person name="Chaudhuri R.R."/>
            <person name="La Ragione R."/>
            <person name="Hildebrand F."/>
            <person name="Pallen M.J."/>
        </authorList>
    </citation>
    <scope>NUCLEOTIDE SEQUENCE</scope>
    <source>
        <strain evidence="9">Gambia16-554</strain>
    </source>
</reference>
<evidence type="ECO:0000256" key="1">
    <source>
        <dbReference type="ARBA" id="ARBA00004651"/>
    </source>
</evidence>
<evidence type="ECO:0000256" key="3">
    <source>
        <dbReference type="ARBA" id="ARBA00022692"/>
    </source>
</evidence>
<name>A0A9D2GNZ0_9BACT</name>
<feature type="non-terminal residue" evidence="9">
    <location>
        <position position="1"/>
    </location>
</feature>
<organism evidence="9 10">
    <name type="scientific">Candidatus Coprenecus stercoravium</name>
    <dbReference type="NCBI Taxonomy" id="2840735"/>
    <lineage>
        <taxon>Bacteria</taxon>
        <taxon>Pseudomonadati</taxon>
        <taxon>Bacteroidota</taxon>
        <taxon>Bacteroidia</taxon>
        <taxon>Bacteroidales</taxon>
        <taxon>Rikenellaceae</taxon>
        <taxon>Rikenellaceae incertae sedis</taxon>
        <taxon>Candidatus Coprenecus</taxon>
    </lineage>
</organism>
<dbReference type="EMBL" id="DXAW01000071">
    <property type="protein sequence ID" value="HIZ85557.1"/>
    <property type="molecule type" value="Genomic_DNA"/>
</dbReference>